<evidence type="ECO:0000259" key="7">
    <source>
        <dbReference type="Pfam" id="PF00082"/>
    </source>
</evidence>
<dbReference type="Pfam" id="PF04151">
    <property type="entry name" value="PPC"/>
    <property type="match status" value="1"/>
</dbReference>
<comment type="similarity">
    <text evidence="1 5 6">Belongs to the peptidase S8 family.</text>
</comment>
<sequence>MLKLWGQSGGAWAVWARCLGVRTGLSSAQRWVCSLLPAAVFVTGVAWAQPSGVRSAADYQRHNSVLQAAAAKGSVPVIVELVPQQKSGDVTARSQQSQAVQLAELRAIQNRVLSRLVTARSNAGMRTPQAMARLKQFNYFPGIALRASAQDVQALLNDPEVLRVYEDVLRKPKMLDSSARIGMVSGAFQGRTGAGQVVAVLDSGVDKTHSYLAGKVVSEACFSTTDLLGASTSMCPGGASSSTAVDSGVPCSSSVFGCDHGTLVAGVVAGSTHPSYGGGVAQSAQLISIQIYSRFDDSTSCGASLPCTLAWTSDEVLGLEHVYSLRSTYRIAAANLSLGGGEFSSNCDGEPEYPIVASLRAAGIATVVSSGNEYLSSQLAAPACLSNVISVGSTSDTDAVSSFSNSAAMLQLLAPGENITTTTVAGVYDTVDGTSFSAPMVSGALAVLREQHPQASVDTLLGMLKNTGLSVVDSRNSLMKPRIRVDQAMSGLDSLTRVSNGKPLVNQSAAAGQFSYYTVVVPTGASNLSIRTQGGTGNPTLYVRRASRPTVSTFDCSSSNAGTSESCSIPSPAADTYHVMLSAAAAYSGVSLLADFDLNCASSSNVVLPTAISGSAEYTTCGTIASNTSGTAVPTTGVLQLNAPGGIRLRTGFRLNSGGRLWVRVYPELN</sequence>
<dbReference type="RefSeq" id="WP_382176026.1">
    <property type="nucleotide sequence ID" value="NZ_JBHRXX010000007.1"/>
</dbReference>
<feature type="domain" description="Peptidase S8/S53" evidence="7">
    <location>
        <begin position="193"/>
        <end position="468"/>
    </location>
</feature>
<dbReference type="Pfam" id="PF00082">
    <property type="entry name" value="Peptidase_S8"/>
    <property type="match status" value="1"/>
</dbReference>
<evidence type="ECO:0000256" key="5">
    <source>
        <dbReference type="PROSITE-ProRule" id="PRU01240"/>
    </source>
</evidence>
<dbReference type="InterPro" id="IPR007280">
    <property type="entry name" value="Peptidase_C_arc/bac"/>
</dbReference>
<proteinExistence type="inferred from homology"/>
<organism evidence="9 10">
    <name type="scientific">Hydrogenophaga luteola</name>
    <dbReference type="NCBI Taxonomy" id="1591122"/>
    <lineage>
        <taxon>Bacteria</taxon>
        <taxon>Pseudomonadati</taxon>
        <taxon>Pseudomonadota</taxon>
        <taxon>Betaproteobacteria</taxon>
        <taxon>Burkholderiales</taxon>
        <taxon>Comamonadaceae</taxon>
        <taxon>Hydrogenophaga</taxon>
    </lineage>
</organism>
<dbReference type="PRINTS" id="PR00723">
    <property type="entry name" value="SUBTILISIN"/>
</dbReference>
<dbReference type="PROSITE" id="PS00136">
    <property type="entry name" value="SUBTILASE_ASP"/>
    <property type="match status" value="1"/>
</dbReference>
<dbReference type="InterPro" id="IPR023828">
    <property type="entry name" value="Peptidase_S8_Ser-AS"/>
</dbReference>
<keyword evidence="4 5" id="KW-0720">Serine protease</keyword>
<dbReference type="InterPro" id="IPR023827">
    <property type="entry name" value="Peptidase_S8_Asp-AS"/>
</dbReference>
<dbReference type="EMBL" id="JBHRXX010000007">
    <property type="protein sequence ID" value="MFC3685195.1"/>
    <property type="molecule type" value="Genomic_DNA"/>
</dbReference>
<comment type="caution">
    <text evidence="9">The sequence shown here is derived from an EMBL/GenBank/DDBJ whole genome shotgun (WGS) entry which is preliminary data.</text>
</comment>
<feature type="active site" description="Charge relay system" evidence="5">
    <location>
        <position position="202"/>
    </location>
</feature>
<dbReference type="PROSITE" id="PS51892">
    <property type="entry name" value="SUBTILASE"/>
    <property type="match status" value="1"/>
</dbReference>
<gene>
    <name evidence="9" type="ORF">ACFOPI_16450</name>
</gene>
<evidence type="ECO:0000259" key="8">
    <source>
        <dbReference type="Pfam" id="PF04151"/>
    </source>
</evidence>
<dbReference type="InterPro" id="IPR050131">
    <property type="entry name" value="Peptidase_S8_subtilisin-like"/>
</dbReference>
<dbReference type="InterPro" id="IPR000209">
    <property type="entry name" value="Peptidase_S8/S53_dom"/>
</dbReference>
<dbReference type="Gene3D" id="2.60.120.380">
    <property type="match status" value="1"/>
</dbReference>
<evidence type="ECO:0000256" key="4">
    <source>
        <dbReference type="ARBA" id="ARBA00022825"/>
    </source>
</evidence>
<dbReference type="Gene3D" id="3.40.50.200">
    <property type="entry name" value="Peptidase S8/S53 domain"/>
    <property type="match status" value="1"/>
</dbReference>
<dbReference type="InterPro" id="IPR036852">
    <property type="entry name" value="Peptidase_S8/S53_dom_sf"/>
</dbReference>
<feature type="domain" description="Peptidase C-terminal archaeal/bacterial" evidence="8">
    <location>
        <begin position="516"/>
        <end position="582"/>
    </location>
</feature>
<accession>A0ABV7W6S8</accession>
<feature type="active site" description="Charge relay system" evidence="5">
    <location>
        <position position="435"/>
    </location>
</feature>
<evidence type="ECO:0000256" key="6">
    <source>
        <dbReference type="RuleBase" id="RU003355"/>
    </source>
</evidence>
<dbReference type="PANTHER" id="PTHR43806:SF11">
    <property type="entry name" value="CEREVISIN-RELATED"/>
    <property type="match status" value="1"/>
</dbReference>
<evidence type="ECO:0000256" key="2">
    <source>
        <dbReference type="ARBA" id="ARBA00022670"/>
    </source>
</evidence>
<keyword evidence="10" id="KW-1185">Reference proteome</keyword>
<name>A0ABV7W6S8_9BURK</name>
<protein>
    <submittedName>
        <fullName evidence="9">S8 family serine peptidase</fullName>
    </submittedName>
</protein>
<feature type="active site" description="Charge relay system" evidence="5">
    <location>
        <position position="260"/>
    </location>
</feature>
<evidence type="ECO:0000313" key="10">
    <source>
        <dbReference type="Proteomes" id="UP001595729"/>
    </source>
</evidence>
<evidence type="ECO:0000256" key="3">
    <source>
        <dbReference type="ARBA" id="ARBA00022801"/>
    </source>
</evidence>
<dbReference type="PANTHER" id="PTHR43806">
    <property type="entry name" value="PEPTIDASE S8"/>
    <property type="match status" value="1"/>
</dbReference>
<evidence type="ECO:0000256" key="1">
    <source>
        <dbReference type="ARBA" id="ARBA00011073"/>
    </source>
</evidence>
<dbReference type="PROSITE" id="PS00138">
    <property type="entry name" value="SUBTILASE_SER"/>
    <property type="match status" value="1"/>
</dbReference>
<dbReference type="InterPro" id="IPR022398">
    <property type="entry name" value="Peptidase_S8_His-AS"/>
</dbReference>
<keyword evidence="3 5" id="KW-0378">Hydrolase</keyword>
<dbReference type="InterPro" id="IPR015500">
    <property type="entry name" value="Peptidase_S8_subtilisin-rel"/>
</dbReference>
<dbReference type="PROSITE" id="PS00137">
    <property type="entry name" value="SUBTILASE_HIS"/>
    <property type="match status" value="1"/>
</dbReference>
<dbReference type="SUPFAM" id="SSF52743">
    <property type="entry name" value="Subtilisin-like"/>
    <property type="match status" value="1"/>
</dbReference>
<dbReference type="Proteomes" id="UP001595729">
    <property type="component" value="Unassembled WGS sequence"/>
</dbReference>
<evidence type="ECO:0000313" key="9">
    <source>
        <dbReference type="EMBL" id="MFC3685195.1"/>
    </source>
</evidence>
<keyword evidence="2 5" id="KW-0645">Protease</keyword>
<reference evidence="10" key="1">
    <citation type="journal article" date="2019" name="Int. J. Syst. Evol. Microbiol.">
        <title>The Global Catalogue of Microorganisms (GCM) 10K type strain sequencing project: providing services to taxonomists for standard genome sequencing and annotation.</title>
        <authorList>
            <consortium name="The Broad Institute Genomics Platform"/>
            <consortium name="The Broad Institute Genome Sequencing Center for Infectious Disease"/>
            <person name="Wu L."/>
            <person name="Ma J."/>
        </authorList>
    </citation>
    <scope>NUCLEOTIDE SEQUENCE [LARGE SCALE GENOMIC DNA]</scope>
    <source>
        <strain evidence="10">KCTC 42501</strain>
    </source>
</reference>